<dbReference type="SUPFAM" id="SSF109604">
    <property type="entry name" value="HD-domain/PDEase-like"/>
    <property type="match status" value="1"/>
</dbReference>
<accession>A0AA46DY69</accession>
<protein>
    <submittedName>
        <fullName evidence="2">23S rRNA maturation-related 3'-5' exoribonuclease YhaM</fullName>
    </submittedName>
</protein>
<dbReference type="Pfam" id="PF01966">
    <property type="entry name" value="HD"/>
    <property type="match status" value="1"/>
</dbReference>
<dbReference type="RefSeq" id="WP_134113170.1">
    <property type="nucleotide sequence ID" value="NZ_SOBG01000005.1"/>
</dbReference>
<comment type="caution">
    <text evidence="2">The sequence shown here is derived from an EMBL/GenBank/DDBJ whole genome shotgun (WGS) entry which is preliminary data.</text>
</comment>
<dbReference type="InterPro" id="IPR006674">
    <property type="entry name" value="HD_domain"/>
</dbReference>
<evidence type="ECO:0000313" key="2">
    <source>
        <dbReference type="EMBL" id="TDT69758.1"/>
    </source>
</evidence>
<dbReference type="Proteomes" id="UP000294678">
    <property type="component" value="Unassembled WGS sequence"/>
</dbReference>
<name>A0AA46DY69_9FUSO</name>
<dbReference type="InterPro" id="IPR003607">
    <property type="entry name" value="HD/PDEase_dom"/>
</dbReference>
<reference evidence="2 3" key="1">
    <citation type="submission" date="2019-03" db="EMBL/GenBank/DDBJ databases">
        <title>Genomic Encyclopedia of Type Strains, Phase IV (KMG-IV): sequencing the most valuable type-strain genomes for metagenomic binning, comparative biology and taxonomic classification.</title>
        <authorList>
            <person name="Goeker M."/>
        </authorList>
    </citation>
    <scope>NUCLEOTIDE SEQUENCE [LARGE SCALE GENOMIC DNA]</scope>
    <source>
        <strain evidence="2 3">DSM 100055</strain>
    </source>
</reference>
<feature type="domain" description="HD" evidence="1">
    <location>
        <begin position="49"/>
        <end position="160"/>
    </location>
</feature>
<keyword evidence="3" id="KW-1185">Reference proteome</keyword>
<sequence length="272" mass="31569">MESKALVDEFLQNLVFHPTIQQLKLVDDKGISVAVHTYDVLKTSIKEMKKRYRTMENAAKEIDMFVILVGVIIHDTTKATLRLKNNEISHSNLMRNYPAQVRKEAEKILKEVEKATKVEILDGKFEKIVHIVLSHHGRWGKIVPNSREDDIVHLADKYSATYHRINPIGAKKIVALMSKGHTKKQIIKITGQTEGIINDRLKRAKIYLGLKNNQELLEYYYQNKTVPNGDYSFSRRIKETEALLKKVEKNGFENLILDNELLEYCYKMKNFK</sequence>
<dbReference type="AlphaFoldDB" id="A0AA46DY69"/>
<proteinExistence type="predicted"/>
<dbReference type="CDD" id="cd00077">
    <property type="entry name" value="HDc"/>
    <property type="match status" value="1"/>
</dbReference>
<dbReference type="EMBL" id="SOBG01000005">
    <property type="protein sequence ID" value="TDT69758.1"/>
    <property type="molecule type" value="Genomic_DNA"/>
</dbReference>
<evidence type="ECO:0000259" key="1">
    <source>
        <dbReference type="Pfam" id="PF01966"/>
    </source>
</evidence>
<evidence type="ECO:0000313" key="3">
    <source>
        <dbReference type="Proteomes" id="UP000294678"/>
    </source>
</evidence>
<gene>
    <name evidence="2" type="ORF">EV215_1293</name>
</gene>
<dbReference type="Gene3D" id="1.10.3210.10">
    <property type="entry name" value="Hypothetical protein af1432"/>
    <property type="match status" value="1"/>
</dbReference>
<organism evidence="2 3">
    <name type="scientific">Hypnocyclicus thermotrophus</name>
    <dbReference type="NCBI Taxonomy" id="1627895"/>
    <lineage>
        <taxon>Bacteria</taxon>
        <taxon>Fusobacteriati</taxon>
        <taxon>Fusobacteriota</taxon>
        <taxon>Fusobacteriia</taxon>
        <taxon>Fusobacteriales</taxon>
        <taxon>Fusobacteriaceae</taxon>
        <taxon>Hypnocyclicus</taxon>
    </lineage>
</organism>